<protein>
    <submittedName>
        <fullName evidence="1">Uncharacterized protein</fullName>
    </submittedName>
</protein>
<keyword evidence="2" id="KW-1185">Reference proteome</keyword>
<dbReference type="EMBL" id="AGAY01000074">
    <property type="protein sequence ID" value="EGY51567.1"/>
    <property type="molecule type" value="Genomic_DNA"/>
</dbReference>
<evidence type="ECO:0000313" key="2">
    <source>
        <dbReference type="Proteomes" id="UP000003019"/>
    </source>
</evidence>
<dbReference type="HOGENOM" id="CLU_2650710_0_0_4"/>
<organism evidence="1 2">
    <name type="scientific">Neisseria shayeganii 871</name>
    <dbReference type="NCBI Taxonomy" id="1032488"/>
    <lineage>
        <taxon>Bacteria</taxon>
        <taxon>Pseudomonadati</taxon>
        <taxon>Pseudomonadota</taxon>
        <taxon>Betaproteobacteria</taxon>
        <taxon>Neisseriales</taxon>
        <taxon>Neisseriaceae</taxon>
        <taxon>Neisseria</taxon>
    </lineage>
</organism>
<gene>
    <name evidence="1" type="ORF">HMPREF9371_2174</name>
</gene>
<accession>G4CKN4</accession>
<name>G4CKN4_9NEIS</name>
<evidence type="ECO:0000313" key="1">
    <source>
        <dbReference type="EMBL" id="EGY51567.1"/>
    </source>
</evidence>
<reference evidence="1 2" key="1">
    <citation type="submission" date="2011-05" db="EMBL/GenBank/DDBJ databases">
        <authorList>
            <person name="Muzny D."/>
            <person name="Qin X."/>
            <person name="Deng J."/>
            <person name="Jiang H."/>
            <person name="Liu Y."/>
            <person name="Qu J."/>
            <person name="Song X.-Z."/>
            <person name="Zhang L."/>
            <person name="Thornton R."/>
            <person name="Coyle M."/>
            <person name="Francisco L."/>
            <person name="Jackson L."/>
            <person name="Javaid M."/>
            <person name="Korchina V."/>
            <person name="Kovar C."/>
            <person name="Mata R."/>
            <person name="Mathew T."/>
            <person name="Ngo R."/>
            <person name="Nguyen L."/>
            <person name="Nguyen N."/>
            <person name="Okwuonu G."/>
            <person name="Ongeri F."/>
            <person name="Pham C."/>
            <person name="Simmons D."/>
            <person name="Wilczek-Boney K."/>
            <person name="Hale W."/>
            <person name="Jakkamsetti A."/>
            <person name="Pham P."/>
            <person name="Ruth R."/>
            <person name="San Lucas F."/>
            <person name="Warren J."/>
            <person name="Zhang J."/>
            <person name="Zhao Z."/>
            <person name="Zhou C."/>
            <person name="Zhu D."/>
            <person name="Lee S."/>
            <person name="Bess C."/>
            <person name="Blankenburg K."/>
            <person name="Forbes L."/>
            <person name="Fu Q."/>
            <person name="Gubbala S."/>
            <person name="Hirani K."/>
            <person name="Jayaseelan J.C."/>
            <person name="Lara F."/>
            <person name="Munidasa M."/>
            <person name="Palculict T."/>
            <person name="Patil S."/>
            <person name="Pu L.-L."/>
            <person name="Saada N."/>
            <person name="Tang L."/>
            <person name="Weissenberger G."/>
            <person name="Zhu Y."/>
            <person name="Hemphill L."/>
            <person name="Shang Y."/>
            <person name="Youmans B."/>
            <person name="Ayvaz T."/>
            <person name="Ross M."/>
            <person name="Santibanez J."/>
            <person name="Aqrawi P."/>
            <person name="Gross S."/>
            <person name="Joshi V."/>
            <person name="Fowler G."/>
            <person name="Nazareth L."/>
            <person name="Reid J."/>
            <person name="Worley K."/>
            <person name="Petrosino J."/>
            <person name="Highlander S."/>
            <person name="Gibbs R."/>
        </authorList>
    </citation>
    <scope>NUCLEOTIDE SEQUENCE [LARGE SCALE GENOMIC DNA]</scope>
    <source>
        <strain evidence="1 2">871</strain>
    </source>
</reference>
<dbReference type="PATRIC" id="fig|1032488.3.peg.2054"/>
<sequence>MPNRLPETRWRFQVACGRGQGYLCGAFAICHGKTRRPQGSRLHLRRAAVLKSAPPFFRSVSMIPAENRMLLFHPIK</sequence>
<dbReference type="AlphaFoldDB" id="G4CKN4"/>
<dbReference type="STRING" id="1032488.HMPREF9371_2174"/>
<proteinExistence type="predicted"/>
<dbReference type="Proteomes" id="UP000003019">
    <property type="component" value="Unassembled WGS sequence"/>
</dbReference>
<comment type="caution">
    <text evidence="1">The sequence shown here is derived from an EMBL/GenBank/DDBJ whole genome shotgun (WGS) entry which is preliminary data.</text>
</comment>